<comment type="caution">
    <text evidence="2">The sequence shown here is derived from an EMBL/GenBank/DDBJ whole genome shotgun (WGS) entry which is preliminary data.</text>
</comment>
<proteinExistence type="predicted"/>
<organism evidence="2 3">
    <name type="scientific">Thiobacter aerophilum</name>
    <dbReference type="NCBI Taxonomy" id="3121275"/>
    <lineage>
        <taxon>Bacteria</taxon>
        <taxon>Pseudomonadati</taxon>
        <taxon>Pseudomonadota</taxon>
        <taxon>Betaproteobacteria</taxon>
        <taxon>Burkholderiales</taxon>
        <taxon>Thiobacteraceae</taxon>
        <taxon>Thiobacter</taxon>
    </lineage>
</organism>
<dbReference type="Proteomes" id="UP001482231">
    <property type="component" value="Unassembled WGS sequence"/>
</dbReference>
<gene>
    <name evidence="2" type="ORF">V6E02_10580</name>
</gene>
<reference evidence="2 3" key="1">
    <citation type="submission" date="2024-02" db="EMBL/GenBank/DDBJ databases">
        <title>New thermophilic sulfur-oxidizing bacteria from a hot springs of the Uzon caldera (Kamchatka, Russia).</title>
        <authorList>
            <person name="Dukat A.M."/>
            <person name="Elcheninov A.G."/>
            <person name="Frolov E.N."/>
        </authorList>
    </citation>
    <scope>NUCLEOTIDE SEQUENCE [LARGE SCALE GENOMIC DNA]</scope>
    <source>
        <strain evidence="2 3">AK1</strain>
    </source>
</reference>
<dbReference type="InterPro" id="IPR057306">
    <property type="entry name" value="B-barrel_PelB_C"/>
</dbReference>
<protein>
    <submittedName>
        <fullName evidence="2">Tetratricopeptide repeat protein</fullName>
    </submittedName>
</protein>
<dbReference type="EMBL" id="JBAJEX010000009">
    <property type="protein sequence ID" value="MEO1767655.1"/>
    <property type="molecule type" value="Genomic_DNA"/>
</dbReference>
<evidence type="ECO:0000313" key="3">
    <source>
        <dbReference type="Proteomes" id="UP001482231"/>
    </source>
</evidence>
<evidence type="ECO:0000313" key="2">
    <source>
        <dbReference type="EMBL" id="MEO1767655.1"/>
    </source>
</evidence>
<dbReference type="Pfam" id="PF13429">
    <property type="entry name" value="TPR_15"/>
    <property type="match status" value="1"/>
</dbReference>
<sequence>MEEAWRRAPDRRLAQAAAELSERLGELEAAVDWWHHALGEKPTPEQAVRLATLQILLGRDDAARRSLEAARNQETAPASYWRLRAALASRAGDRTAARFALERLLAQADAEPVDLNDLEWLLAEEEPLAAARVAVLRWQRFHDQAALIRALERYQASARFEEAQTLLGGLDPATRERLEQDPRYCLLAARQAWQMRQIVEARRLYTQAERLAPQNVEVAEALLWFAIENADTAAVRRLLARHETQLAGLERNDVRIAAHALLNEAGVAWRLAAAELPRRREDPLWLITAADLLEQLDRHDEAWQLRRHALRQIERVAPEARLIARARLAASLTPGDQARAALTAAVLDDPERASPLLLAHWINAGEFSLARAWLYGRLAQATLRPRWAELAVALADDDRESLARLLAQPEDLPRRDAVEGARRLFEPEAASLAFAAQSRLGTDDELQGQLDELLRAGGHHASLTGEALRFPAFDETQTRLGAQGTFLPHLKLALELTSIQRSLKDTTALGKVVNERRALLTAVAKRGEDDWELSLGRREAFAQRTPLSFAYRRRRGHWEAVLEAGHAQPAEESTALRVAGEKDSLALRLSIEPVRPFAFSARAAAQRYRAQTGSLLGQGREWEVHATTWLRREDPDWLLDLFASRHQYRPRAVGDAALAPLLPPASTAFDANFFLPRDFTLWGLTLSSRLALLDSGTRALRPFWSLSLTRHSEDGFGYDALLGVAASPLGADHLALGGQWARAQGTTPGTTRRLLLRYRLDF</sequence>
<keyword evidence="3" id="KW-1185">Reference proteome</keyword>
<dbReference type="Pfam" id="PF24604">
    <property type="entry name" value="B-barrel_PelB_C"/>
    <property type="match status" value="1"/>
</dbReference>
<dbReference type="SUPFAM" id="SSF48452">
    <property type="entry name" value="TPR-like"/>
    <property type="match status" value="1"/>
</dbReference>
<feature type="domain" description="PelB C-terminal" evidence="1">
    <location>
        <begin position="459"/>
        <end position="760"/>
    </location>
</feature>
<evidence type="ECO:0000259" key="1">
    <source>
        <dbReference type="Pfam" id="PF24604"/>
    </source>
</evidence>
<dbReference type="RefSeq" id="WP_347308768.1">
    <property type="nucleotide sequence ID" value="NZ_JBAJEX010000009.1"/>
</dbReference>
<dbReference type="InterPro" id="IPR011990">
    <property type="entry name" value="TPR-like_helical_dom_sf"/>
</dbReference>
<accession>A0ABV0EG77</accession>
<name>A0ABV0EG77_9BURK</name>